<protein>
    <submittedName>
        <fullName evidence="1">Uncharacterized protein</fullName>
    </submittedName>
</protein>
<dbReference type="AlphaFoldDB" id="A0A5B7GMF6"/>
<accession>A0A5B7GMF6</accession>
<name>A0A5B7GMF6_PORTR</name>
<organism evidence="1 2">
    <name type="scientific">Portunus trituberculatus</name>
    <name type="common">Swimming crab</name>
    <name type="synonym">Neptunus trituberculatus</name>
    <dbReference type="NCBI Taxonomy" id="210409"/>
    <lineage>
        <taxon>Eukaryota</taxon>
        <taxon>Metazoa</taxon>
        <taxon>Ecdysozoa</taxon>
        <taxon>Arthropoda</taxon>
        <taxon>Crustacea</taxon>
        <taxon>Multicrustacea</taxon>
        <taxon>Malacostraca</taxon>
        <taxon>Eumalacostraca</taxon>
        <taxon>Eucarida</taxon>
        <taxon>Decapoda</taxon>
        <taxon>Pleocyemata</taxon>
        <taxon>Brachyura</taxon>
        <taxon>Eubrachyura</taxon>
        <taxon>Portunoidea</taxon>
        <taxon>Portunidae</taxon>
        <taxon>Portuninae</taxon>
        <taxon>Portunus</taxon>
    </lineage>
</organism>
<dbReference type="EMBL" id="VSRR010018348">
    <property type="protein sequence ID" value="MPC61261.1"/>
    <property type="molecule type" value="Genomic_DNA"/>
</dbReference>
<proteinExistence type="predicted"/>
<gene>
    <name evidence="1" type="ORF">E2C01_055329</name>
</gene>
<dbReference type="Proteomes" id="UP000324222">
    <property type="component" value="Unassembled WGS sequence"/>
</dbReference>
<reference evidence="1 2" key="1">
    <citation type="submission" date="2019-05" db="EMBL/GenBank/DDBJ databases">
        <title>Another draft genome of Portunus trituberculatus and its Hox gene families provides insights of decapod evolution.</title>
        <authorList>
            <person name="Jeong J.-H."/>
            <person name="Song I."/>
            <person name="Kim S."/>
            <person name="Choi T."/>
            <person name="Kim D."/>
            <person name="Ryu S."/>
            <person name="Kim W."/>
        </authorList>
    </citation>
    <scope>NUCLEOTIDE SEQUENCE [LARGE SCALE GENOMIC DNA]</scope>
    <source>
        <tissue evidence="1">Muscle</tissue>
    </source>
</reference>
<comment type="caution">
    <text evidence="1">The sequence shown here is derived from an EMBL/GenBank/DDBJ whole genome shotgun (WGS) entry which is preliminary data.</text>
</comment>
<sequence length="110" mass="12889">MAKILAESHWTSLDSHPTYHITRRHFLPSPKETHPLRNSFTSTQRTKYRKKSTVWTCEMKNWLCCKKKHNNEQFLPKRLRVNVVVVMAGKKQQDEGRWATVGIVLREGSG</sequence>
<keyword evidence="2" id="KW-1185">Reference proteome</keyword>
<evidence type="ECO:0000313" key="1">
    <source>
        <dbReference type="EMBL" id="MPC61261.1"/>
    </source>
</evidence>
<evidence type="ECO:0000313" key="2">
    <source>
        <dbReference type="Proteomes" id="UP000324222"/>
    </source>
</evidence>